<dbReference type="RefSeq" id="WP_006302163.1">
    <property type="nucleotide sequence ID" value="NZ_ACGK02000001.1"/>
</dbReference>
<dbReference type="eggNOG" id="COG0457">
    <property type="taxonomic scope" value="Bacteria"/>
</dbReference>
<organism evidence="2 3">
    <name type="scientific">Fannyhessea vaginae DSM 15829</name>
    <dbReference type="NCBI Taxonomy" id="525256"/>
    <lineage>
        <taxon>Bacteria</taxon>
        <taxon>Bacillati</taxon>
        <taxon>Actinomycetota</taxon>
        <taxon>Coriobacteriia</taxon>
        <taxon>Coriobacteriales</taxon>
        <taxon>Atopobiaceae</taxon>
        <taxon>Fannyhessea</taxon>
    </lineage>
</organism>
<dbReference type="SUPFAM" id="SSF48452">
    <property type="entry name" value="TPR-like"/>
    <property type="match status" value="1"/>
</dbReference>
<proteinExistence type="predicted"/>
<dbReference type="GeneID" id="93210698"/>
<accession>F1T587</accession>
<dbReference type="InterPro" id="IPR011990">
    <property type="entry name" value="TPR-like_helical_dom_sf"/>
</dbReference>
<dbReference type="EMBL" id="ACGK02000001">
    <property type="protein sequence ID" value="EGF23108.1"/>
    <property type="molecule type" value="Genomic_DNA"/>
</dbReference>
<evidence type="ECO:0000256" key="1">
    <source>
        <dbReference type="PROSITE-ProRule" id="PRU00339"/>
    </source>
</evidence>
<dbReference type="AlphaFoldDB" id="F1T587"/>
<gene>
    <name evidence="2" type="ORF">HMPREF0091_10055</name>
</gene>
<keyword evidence="3" id="KW-1185">Reference proteome</keyword>
<dbReference type="PROSITE" id="PS50005">
    <property type="entry name" value="TPR"/>
    <property type="match status" value="1"/>
</dbReference>
<name>F1T587_9ACTN</name>
<sequence>MSFIDINQSNLADELLVAESLLCQGEDDQALELLHSLADDAESYIAANCEASAHDQWFSFNDIFEHLAYARLENDPRTIHDVSEPFSRMYADLALAYAHKDNKELAREALKQAVRWNPLDCAARLNLADVYRLLGNHDEYLALSYSVLERASYVDHLARAFCNFVALYRDKGDTDVAASLTHVIKKLDARDGRVCALIHEVADTDLDADRLSDAQAHELLEQNQLPDGANADIVLCLLTAAEIQRKHGDDHEATNLTLRAVHLVGEDMVYKLLDELRQNAKSEQN</sequence>
<dbReference type="Pfam" id="PF13181">
    <property type="entry name" value="TPR_8"/>
    <property type="match status" value="1"/>
</dbReference>
<protein>
    <submittedName>
        <fullName evidence="2">Tetratricopeptide repeat protein</fullName>
    </submittedName>
</protein>
<dbReference type="InterPro" id="IPR019734">
    <property type="entry name" value="TPR_rpt"/>
</dbReference>
<reference evidence="2 3" key="1">
    <citation type="submission" date="2011-02" db="EMBL/GenBank/DDBJ databases">
        <authorList>
            <person name="Muzny D."/>
            <person name="Qin X."/>
            <person name="Buhay C."/>
            <person name="Dugan-Rocha S."/>
            <person name="Ding Y."/>
            <person name="Chen G."/>
            <person name="Hawes A."/>
            <person name="Holder M."/>
            <person name="Jhangiani S."/>
            <person name="Johnson A."/>
            <person name="Khan Z."/>
            <person name="Li Z."/>
            <person name="Liu W."/>
            <person name="Liu X."/>
            <person name="Perez L."/>
            <person name="Shen H."/>
            <person name="Wang Q."/>
            <person name="Watt J."/>
            <person name="Xi L."/>
            <person name="Xin Y."/>
            <person name="Zhou J."/>
            <person name="Deng J."/>
            <person name="Jiang H."/>
            <person name="Liu Y."/>
            <person name="Qu J."/>
            <person name="Song X.-Z."/>
            <person name="Zhang L."/>
            <person name="Villasana D."/>
            <person name="Johnson A."/>
            <person name="Liu J."/>
            <person name="Liyanage D."/>
            <person name="Lorensuhewa L."/>
            <person name="Robinson T."/>
            <person name="Song A."/>
            <person name="Song B.-B."/>
            <person name="Dinh H."/>
            <person name="Thornton R."/>
            <person name="Coyle M."/>
            <person name="Francisco L."/>
            <person name="Jackson L."/>
            <person name="Javaid M."/>
            <person name="Korchina V."/>
            <person name="Kovar C."/>
            <person name="Mata R."/>
            <person name="Mathew T."/>
            <person name="Ngo R."/>
            <person name="Nguyen L."/>
            <person name="Nguyen N."/>
            <person name="Okwuonu G."/>
            <person name="Ongeri F."/>
            <person name="Pham C."/>
            <person name="Simmons D."/>
            <person name="Wilczek-Boney K."/>
            <person name="Hale W."/>
            <person name="Jakkamsetti A."/>
            <person name="Pham P."/>
            <person name="Ruth R."/>
            <person name="San Lucas F."/>
            <person name="Warren J."/>
            <person name="Zhang J."/>
            <person name="Zhao Z."/>
            <person name="Zhou C."/>
            <person name="Zhu D."/>
            <person name="Lee S."/>
            <person name="Bess C."/>
            <person name="Blankenburg K."/>
            <person name="Forbes L."/>
            <person name="Fu Q."/>
            <person name="Gubbala S."/>
            <person name="Hirani K."/>
            <person name="Jayaseelan J.C."/>
            <person name="Lara F."/>
            <person name="Munidasa M."/>
            <person name="Palculict T."/>
            <person name="Patil S."/>
            <person name="Pu L.-L."/>
            <person name="Saada N."/>
            <person name="Tang L."/>
            <person name="Weissenberger G."/>
            <person name="Zhu Y."/>
            <person name="Hemphill L."/>
            <person name="Shang Y."/>
            <person name="Youmans B."/>
            <person name="Ayvaz T."/>
            <person name="Ross M."/>
            <person name="Santibanez J."/>
            <person name="Aqrawi P."/>
            <person name="Gross S."/>
            <person name="Joshi V."/>
            <person name="Fowler G."/>
            <person name="Nazareth L."/>
            <person name="Reid J."/>
            <person name="Worley K."/>
            <person name="Petrosino J."/>
            <person name="Highlander S."/>
            <person name="Gibbs R."/>
        </authorList>
    </citation>
    <scope>NUCLEOTIDE SEQUENCE [LARGE SCALE GENOMIC DNA]</scope>
    <source>
        <strain evidence="2 3">DSM 15829</strain>
    </source>
</reference>
<feature type="repeat" description="TPR" evidence="1">
    <location>
        <begin position="87"/>
        <end position="120"/>
    </location>
</feature>
<dbReference type="OrthoDB" id="3185892at2"/>
<keyword evidence="1" id="KW-0802">TPR repeat</keyword>
<dbReference type="Proteomes" id="UP000005947">
    <property type="component" value="Unassembled WGS sequence"/>
</dbReference>
<dbReference type="Gene3D" id="1.25.40.10">
    <property type="entry name" value="Tetratricopeptide repeat domain"/>
    <property type="match status" value="1"/>
</dbReference>
<evidence type="ECO:0000313" key="2">
    <source>
        <dbReference type="EMBL" id="EGF23108.1"/>
    </source>
</evidence>
<evidence type="ECO:0000313" key="3">
    <source>
        <dbReference type="Proteomes" id="UP000005947"/>
    </source>
</evidence>
<comment type="caution">
    <text evidence="2">The sequence shown here is derived from an EMBL/GenBank/DDBJ whole genome shotgun (WGS) entry which is preliminary data.</text>
</comment>